<proteinExistence type="predicted"/>
<dbReference type="RefSeq" id="XP_002340010.1">
    <property type="nucleotide sequence ID" value="XM_002339969.1"/>
</dbReference>
<dbReference type="EMBL" id="EQ962652">
    <property type="protein sequence ID" value="EED22623.1"/>
    <property type="molecule type" value="Genomic_DNA"/>
</dbReference>
<feature type="domain" description="MULE transposase" evidence="2">
    <location>
        <begin position="140"/>
        <end position="215"/>
    </location>
</feature>
<dbReference type="GeneID" id="8107320"/>
<dbReference type="HOGENOM" id="CLU_508225_0_0_1"/>
<organism evidence="3 4">
    <name type="scientific">Talaromyces stipitatus (strain ATCC 10500 / CBS 375.48 / QM 6759 / NRRL 1006)</name>
    <name type="common">Penicillium stipitatum</name>
    <dbReference type="NCBI Taxonomy" id="441959"/>
    <lineage>
        <taxon>Eukaryota</taxon>
        <taxon>Fungi</taxon>
        <taxon>Dikarya</taxon>
        <taxon>Ascomycota</taxon>
        <taxon>Pezizomycotina</taxon>
        <taxon>Eurotiomycetes</taxon>
        <taxon>Eurotiomycetidae</taxon>
        <taxon>Eurotiales</taxon>
        <taxon>Trichocomaceae</taxon>
        <taxon>Talaromyces</taxon>
        <taxon>Talaromyces sect. Talaromyces</taxon>
    </lineage>
</organism>
<dbReference type="VEuPathDB" id="FungiDB:TSTA_061140"/>
<protein>
    <recommendedName>
        <fullName evidence="2">MULE transposase domain-containing protein</fullName>
    </recommendedName>
</protein>
<feature type="compositionally biased region" description="Gly residues" evidence="1">
    <location>
        <begin position="462"/>
        <end position="485"/>
    </location>
</feature>
<accession>B8LV02</accession>
<dbReference type="InParanoid" id="B8LV02"/>
<dbReference type="PhylomeDB" id="B8LV02"/>
<dbReference type="Proteomes" id="UP000001745">
    <property type="component" value="Unassembled WGS sequence"/>
</dbReference>
<feature type="compositionally biased region" description="Basic residues" evidence="1">
    <location>
        <begin position="515"/>
        <end position="524"/>
    </location>
</feature>
<evidence type="ECO:0000259" key="2">
    <source>
        <dbReference type="Pfam" id="PF10551"/>
    </source>
</evidence>
<dbReference type="OrthoDB" id="4368270at2759"/>
<evidence type="ECO:0000313" key="3">
    <source>
        <dbReference type="EMBL" id="EED22623.1"/>
    </source>
</evidence>
<feature type="compositionally biased region" description="Polar residues" evidence="1">
    <location>
        <begin position="401"/>
        <end position="410"/>
    </location>
</feature>
<evidence type="ECO:0000256" key="1">
    <source>
        <dbReference type="SAM" id="MobiDB-lite"/>
    </source>
</evidence>
<gene>
    <name evidence="3" type="ORF">TSTA_061140</name>
</gene>
<reference evidence="4" key="1">
    <citation type="journal article" date="2015" name="Genome Announc.">
        <title>Genome sequence of the AIDS-associated pathogen Penicillium marneffei (ATCC18224) and its near taxonomic relative Talaromyces stipitatus (ATCC10500).</title>
        <authorList>
            <person name="Nierman W.C."/>
            <person name="Fedorova-Abrams N.D."/>
            <person name="Andrianopoulos A."/>
        </authorList>
    </citation>
    <scope>NUCLEOTIDE SEQUENCE [LARGE SCALE GENOMIC DNA]</scope>
    <source>
        <strain evidence="4">ATCC 10500 / CBS 375.48 / QM 6759 / NRRL 1006</strain>
    </source>
</reference>
<feature type="region of interest" description="Disordered" evidence="1">
    <location>
        <begin position="395"/>
        <end position="536"/>
    </location>
</feature>
<evidence type="ECO:0000313" key="4">
    <source>
        <dbReference type="Proteomes" id="UP000001745"/>
    </source>
</evidence>
<dbReference type="STRING" id="441959.B8LV02"/>
<dbReference type="AlphaFoldDB" id="B8LV02"/>
<feature type="compositionally biased region" description="Polar residues" evidence="1">
    <location>
        <begin position="486"/>
        <end position="495"/>
    </location>
</feature>
<dbReference type="InterPro" id="IPR018289">
    <property type="entry name" value="MULE_transposase_dom"/>
</dbReference>
<keyword evidence="4" id="KW-1185">Reference proteome</keyword>
<name>B8LV02_TALSN</name>
<dbReference type="PANTHER" id="PTHR47718">
    <property type="entry name" value="OS01G0519700 PROTEIN"/>
    <property type="match status" value="1"/>
</dbReference>
<dbReference type="Pfam" id="PF10551">
    <property type="entry name" value="MULE"/>
    <property type="match status" value="1"/>
</dbReference>
<sequence>MASNQLLASLLQGYESSGDNAEPQNDLHNRIPLPPRLEEEVFDSPDTIIEFINNFTQNHGYAVSKRRSKRAKNGHIKTVFVKCSLGGEYHDRVVKPQLENGIDTRHIIASLRKKRGDNVGIKDQDIYNFRRNMRKRFLNDSTYKTNKYRMPLLDIVGCTGTNKTFWVGFGFIKNEKEESYSFILKSLEQVIFRMGLGHPKTIITDKDQALMALRQEVIRIDYEGKGMKSTLVDEFKEKIEAHWIIKRDLGTSTMDLLGATLSIEMTIEKQHQKIWQEIEDERVQIKIDFKNLRLFKHVLKKVSSHALKIIHSIFERYLPESAPDKKPIKPCTGVTRRTLGIPCIHKIKEYYEADTSIELFEFCPHWRLHTDEDLPPVDPRELVLELEVIRLRGRPPGAINWPTTSEQSQSAEDRSTRRDPSAFEHLLTQESSRGRGSGHVRGSRGGGQARSGRGARQRGRGSHGGGQAGRGRGGRQQGGECGSGSAGTSEVSTQSHENDDNEISENRDDKTNKNQIRRSKRRGHGQPAPWLGDENE</sequence>
<dbReference type="PANTHER" id="PTHR47718:SF3">
    <property type="entry name" value="PROTEIN FAR1-RELATED SEQUENCE 5-LIKE"/>
    <property type="match status" value="1"/>
</dbReference>
<feature type="compositionally biased region" description="Basic and acidic residues" evidence="1">
    <location>
        <begin position="411"/>
        <end position="422"/>
    </location>
</feature>